<gene>
    <name evidence="3" type="ORF">C1SCF055_LOCUS4323</name>
</gene>
<dbReference type="SUPFAM" id="SSF53474">
    <property type="entry name" value="alpha/beta-Hydrolases"/>
    <property type="match status" value="1"/>
</dbReference>
<feature type="compositionally biased region" description="Polar residues" evidence="2">
    <location>
        <begin position="23"/>
        <end position="33"/>
    </location>
</feature>
<dbReference type="PANTHER" id="PTHR34127">
    <property type="entry name" value="OS04G0405600 PROTEIN"/>
    <property type="match status" value="1"/>
</dbReference>
<proteinExistence type="predicted"/>
<dbReference type="EMBL" id="CAMXCT010000242">
    <property type="protein sequence ID" value="CAI3976067.1"/>
    <property type="molecule type" value="Genomic_DNA"/>
</dbReference>
<organism evidence="3">
    <name type="scientific">Cladocopium goreaui</name>
    <dbReference type="NCBI Taxonomy" id="2562237"/>
    <lineage>
        <taxon>Eukaryota</taxon>
        <taxon>Sar</taxon>
        <taxon>Alveolata</taxon>
        <taxon>Dinophyceae</taxon>
        <taxon>Suessiales</taxon>
        <taxon>Symbiodiniaceae</taxon>
        <taxon>Cladocopium</taxon>
    </lineage>
</organism>
<dbReference type="EMBL" id="CAMXCT030000242">
    <property type="protein sequence ID" value="CAL4763379.1"/>
    <property type="molecule type" value="Genomic_DNA"/>
</dbReference>
<reference evidence="4" key="2">
    <citation type="submission" date="2024-04" db="EMBL/GenBank/DDBJ databases">
        <authorList>
            <person name="Chen Y."/>
            <person name="Shah S."/>
            <person name="Dougan E. K."/>
            <person name="Thang M."/>
            <person name="Chan C."/>
        </authorList>
    </citation>
    <scope>NUCLEOTIDE SEQUENCE [LARGE SCALE GENOMIC DNA]</scope>
</reference>
<comment type="caution">
    <text evidence="3">The sequence shown here is derived from an EMBL/GenBank/DDBJ whole genome shotgun (WGS) entry which is preliminary data.</text>
</comment>
<evidence type="ECO:0000313" key="3">
    <source>
        <dbReference type="EMBL" id="CAI3976067.1"/>
    </source>
</evidence>
<accession>A0A9P1BMI0</accession>
<keyword evidence="1" id="KW-0175">Coiled coil</keyword>
<name>A0A9P1BMI0_9DINO</name>
<feature type="region of interest" description="Disordered" evidence="2">
    <location>
        <begin position="21"/>
        <end position="63"/>
    </location>
</feature>
<dbReference type="InterPro" id="IPR010765">
    <property type="entry name" value="DUF1350"/>
</dbReference>
<dbReference type="OrthoDB" id="3980at2759"/>
<feature type="coiled-coil region" evidence="1">
    <location>
        <begin position="74"/>
        <end position="101"/>
    </location>
</feature>
<evidence type="ECO:0000313" key="4">
    <source>
        <dbReference type="EMBL" id="CAL1129442.1"/>
    </source>
</evidence>
<dbReference type="PANTHER" id="PTHR34127:SF1">
    <property type="entry name" value="OS04G0405600 PROTEIN"/>
    <property type="match status" value="1"/>
</dbReference>
<sequence>MAAVSIPWAGHADLEPIVLTPASGYNASRSSRTPSRDKSRPVKFQDLPAGLAPVSREETTSSPFRWEEDEWRSLWQQQRRAEQQLNELLQLEKDRGAAVKELRQDVHAMGRAVAILQDQGLGPPREAVEAVEAVATCTVSAVAWLARRARRRKVVCFSSDRDGDEVGGPVALVLRSKLQELAKTSSAQRAAQRWQDLGNAKVLMPENTIPWGVTHFIGGAVMGQFPELCYSSLLQPFVDKTGMAVICTPYQLSRDHQELADTAAADLAEAMELGQQRFGWAKDRMPRLAMGHSLGAKLQVLLCCQQPDPMLSGVALLAFNNFGVEDQVALLREFLKVVQGNSGLSGLGGDQLWETFLEPAIGRAAKLSGLQFTPGPDEVLDMVEESYKPDLRTRLFRFSDDSLDCSEELLSSFVMRRARNADRLEMKGGHLTPVVLSLADMAPAGGAVGDVAERLKERFGGFGATLGSEAELEEIWGAGLVEVAATLRAQREARPAVEAQRLDFHSLRLSALFGAVRRLREAQAREVSLRKAMGSWSELVKARKAKDHFERNNAVPTSGNTDRFVEMMEALEGQAVAVQDLSELVRAELKTEADREKLCRVELDDEAIQKLSRRVDALEAKGADLAAILQEAKRMEQRAEEAAEQVQQRTDMAVSKLLHRLQDGNLTLGCLRLPAFQS</sequence>
<evidence type="ECO:0000256" key="2">
    <source>
        <dbReference type="SAM" id="MobiDB-lite"/>
    </source>
</evidence>
<keyword evidence="5" id="KW-1185">Reference proteome</keyword>
<dbReference type="Pfam" id="PF07082">
    <property type="entry name" value="DUF1350"/>
    <property type="match status" value="1"/>
</dbReference>
<dbReference type="Proteomes" id="UP001152797">
    <property type="component" value="Unassembled WGS sequence"/>
</dbReference>
<dbReference type="InterPro" id="IPR029058">
    <property type="entry name" value="AB_hydrolase_fold"/>
</dbReference>
<feature type="coiled-coil region" evidence="1">
    <location>
        <begin position="601"/>
        <end position="652"/>
    </location>
</feature>
<evidence type="ECO:0000256" key="1">
    <source>
        <dbReference type="SAM" id="Coils"/>
    </source>
</evidence>
<protein>
    <submittedName>
        <fullName evidence="3">Uncharacterized protein</fullName>
    </submittedName>
</protein>
<dbReference type="EMBL" id="CAMXCT020000242">
    <property type="protein sequence ID" value="CAL1129442.1"/>
    <property type="molecule type" value="Genomic_DNA"/>
</dbReference>
<dbReference type="AlphaFoldDB" id="A0A9P1BMI0"/>
<reference evidence="3" key="1">
    <citation type="submission" date="2022-10" db="EMBL/GenBank/DDBJ databases">
        <authorList>
            <person name="Chen Y."/>
            <person name="Dougan E. K."/>
            <person name="Chan C."/>
            <person name="Rhodes N."/>
            <person name="Thang M."/>
        </authorList>
    </citation>
    <scope>NUCLEOTIDE SEQUENCE</scope>
</reference>
<evidence type="ECO:0000313" key="5">
    <source>
        <dbReference type="Proteomes" id="UP001152797"/>
    </source>
</evidence>